<dbReference type="PROSITE" id="PS51898">
    <property type="entry name" value="TYR_RECOMBINASE"/>
    <property type="match status" value="1"/>
</dbReference>
<proteinExistence type="predicted"/>
<evidence type="ECO:0000256" key="1">
    <source>
        <dbReference type="ARBA" id="ARBA00023172"/>
    </source>
</evidence>
<evidence type="ECO:0000313" key="3">
    <source>
        <dbReference type="EMBL" id="KRM81905.1"/>
    </source>
</evidence>
<accession>A0A0R2BRB7</accession>
<keyword evidence="4" id="KW-1185">Reference proteome</keyword>
<dbReference type="GO" id="GO:0003677">
    <property type="term" value="F:DNA binding"/>
    <property type="evidence" value="ECO:0007669"/>
    <property type="project" value="InterPro"/>
</dbReference>
<dbReference type="RefSeq" id="WP_338037972.1">
    <property type="nucleotide sequence ID" value="NZ_AYYX01000161.1"/>
</dbReference>
<evidence type="ECO:0000259" key="2">
    <source>
        <dbReference type="PROSITE" id="PS51898"/>
    </source>
</evidence>
<keyword evidence="1" id="KW-0233">DNA recombination</keyword>
<dbReference type="InterPro" id="IPR011010">
    <property type="entry name" value="DNA_brk_join_enz"/>
</dbReference>
<dbReference type="Pfam" id="PF00589">
    <property type="entry name" value="Phage_integrase"/>
    <property type="match status" value="1"/>
</dbReference>
<dbReference type="CDD" id="cd01189">
    <property type="entry name" value="INT_ICEBs1_C_like"/>
    <property type="match status" value="1"/>
</dbReference>
<gene>
    <name evidence="3" type="ORF">FD21_GL000535</name>
</gene>
<evidence type="ECO:0000313" key="4">
    <source>
        <dbReference type="Proteomes" id="UP000051576"/>
    </source>
</evidence>
<comment type="caution">
    <text evidence="3">The sequence shown here is derived from an EMBL/GenBank/DDBJ whole genome shotgun (WGS) entry which is preliminary data.</text>
</comment>
<dbReference type="Gene3D" id="1.10.443.10">
    <property type="entry name" value="Intergrase catalytic core"/>
    <property type="match status" value="1"/>
</dbReference>
<feature type="domain" description="Tyr recombinase" evidence="2">
    <location>
        <begin position="1"/>
        <end position="161"/>
    </location>
</feature>
<dbReference type="PANTHER" id="PTHR30349">
    <property type="entry name" value="PHAGE INTEGRASE-RELATED"/>
    <property type="match status" value="1"/>
</dbReference>
<dbReference type="GO" id="GO:0006310">
    <property type="term" value="P:DNA recombination"/>
    <property type="evidence" value="ECO:0007669"/>
    <property type="project" value="UniProtKB-KW"/>
</dbReference>
<reference evidence="3 4" key="1">
    <citation type="journal article" date="2015" name="Genome Announc.">
        <title>Expanding the biotechnology potential of lactobacilli through comparative genomics of 213 strains and associated genera.</title>
        <authorList>
            <person name="Sun Z."/>
            <person name="Harris H.M."/>
            <person name="McCann A."/>
            <person name="Guo C."/>
            <person name="Argimon S."/>
            <person name="Zhang W."/>
            <person name="Yang X."/>
            <person name="Jeffery I.B."/>
            <person name="Cooney J.C."/>
            <person name="Kagawa T.F."/>
            <person name="Liu W."/>
            <person name="Song Y."/>
            <person name="Salvetti E."/>
            <person name="Wrobel A."/>
            <person name="Rasinkangas P."/>
            <person name="Parkhill J."/>
            <person name="Rea M.C."/>
            <person name="O'Sullivan O."/>
            <person name="Ritari J."/>
            <person name="Douillard F.P."/>
            <person name="Paul Ross R."/>
            <person name="Yang R."/>
            <person name="Briner A.E."/>
            <person name="Felis G.E."/>
            <person name="de Vos W.M."/>
            <person name="Barrangou R."/>
            <person name="Klaenhammer T.R."/>
            <person name="Caufield P.W."/>
            <person name="Cui Y."/>
            <person name="Zhang H."/>
            <person name="O'Toole P.W."/>
        </authorList>
    </citation>
    <scope>NUCLEOTIDE SEQUENCE [LARGE SCALE GENOMIC DNA]</scope>
    <source>
        <strain evidence="3 4">DSM 20605</strain>
    </source>
</reference>
<sequence length="187" mass="21669">MILTAIYTGMRLDEIQALTWKDINPIWKTISINKAWDYTRGGDFKNTKNESSKRIIRINQQLIDWLMELKSNGSEMVFMSQFKTVPTSNSVNQMLKELLNELGLQKKNFHFHSLRHSHVAYLLSQGISIYAISKRLGHSNISTTINTYAYLLDEFKARQDDLFEKNLNKLQHPGPKIATPLQQNNLN</sequence>
<dbReference type="STRING" id="1133569.FD21_GL000535"/>
<dbReference type="InterPro" id="IPR050090">
    <property type="entry name" value="Tyrosine_recombinase_XerCD"/>
</dbReference>
<dbReference type="eggNOG" id="COG0582">
    <property type="taxonomic scope" value="Bacteria"/>
</dbReference>
<dbReference type="InterPro" id="IPR013762">
    <property type="entry name" value="Integrase-like_cat_sf"/>
</dbReference>
<organism evidence="3 4">
    <name type="scientific">Liquorilactobacillus vini DSM 20605</name>
    <dbReference type="NCBI Taxonomy" id="1133569"/>
    <lineage>
        <taxon>Bacteria</taxon>
        <taxon>Bacillati</taxon>
        <taxon>Bacillota</taxon>
        <taxon>Bacilli</taxon>
        <taxon>Lactobacillales</taxon>
        <taxon>Lactobacillaceae</taxon>
        <taxon>Liquorilactobacillus</taxon>
    </lineage>
</organism>
<dbReference type="SUPFAM" id="SSF56349">
    <property type="entry name" value="DNA breaking-rejoining enzymes"/>
    <property type="match status" value="1"/>
</dbReference>
<dbReference type="InterPro" id="IPR002104">
    <property type="entry name" value="Integrase_catalytic"/>
</dbReference>
<dbReference type="GO" id="GO:0015074">
    <property type="term" value="P:DNA integration"/>
    <property type="evidence" value="ECO:0007669"/>
    <property type="project" value="InterPro"/>
</dbReference>
<dbReference type="PANTHER" id="PTHR30349:SF64">
    <property type="entry name" value="PROPHAGE INTEGRASE INTD-RELATED"/>
    <property type="match status" value="1"/>
</dbReference>
<protein>
    <submittedName>
        <fullName evidence="3">Integrase family protein</fullName>
    </submittedName>
</protein>
<dbReference type="PATRIC" id="fig|1133569.4.peg.571"/>
<dbReference type="Proteomes" id="UP000051576">
    <property type="component" value="Unassembled WGS sequence"/>
</dbReference>
<dbReference type="EMBL" id="AYYX01000161">
    <property type="protein sequence ID" value="KRM81905.1"/>
    <property type="molecule type" value="Genomic_DNA"/>
</dbReference>
<name>A0A0R2BRB7_9LACO</name>
<dbReference type="AlphaFoldDB" id="A0A0R2BRB7"/>